<protein>
    <submittedName>
        <fullName evidence="2">Uncharacterized protein</fullName>
    </submittedName>
</protein>
<evidence type="ECO:0000256" key="1">
    <source>
        <dbReference type="SAM" id="MobiDB-lite"/>
    </source>
</evidence>
<reference evidence="2" key="1">
    <citation type="submission" date="2016-08" db="EMBL/GenBank/DDBJ databases">
        <authorList>
            <person name="Seilhamer J.J."/>
        </authorList>
    </citation>
    <scope>NUCLEOTIDE SEQUENCE</scope>
    <source>
        <strain evidence="2">86</strain>
    </source>
</reference>
<gene>
    <name evidence="2" type="ORF">KL86PLE_10191</name>
</gene>
<feature type="region of interest" description="Disordered" evidence="1">
    <location>
        <begin position="1"/>
        <end position="71"/>
    </location>
</feature>
<proteinExistence type="predicted"/>
<dbReference type="EMBL" id="FMJD01000001">
    <property type="protein sequence ID" value="SCM70531.1"/>
    <property type="molecule type" value="Genomic_DNA"/>
</dbReference>
<accession>A0A212KYZ4</accession>
<dbReference type="AlphaFoldDB" id="A0A212KYZ4"/>
<feature type="compositionally biased region" description="Basic residues" evidence="1">
    <location>
        <begin position="53"/>
        <end position="63"/>
    </location>
</feature>
<evidence type="ECO:0000313" key="2">
    <source>
        <dbReference type="EMBL" id="SCM70531.1"/>
    </source>
</evidence>
<name>A0A212KYZ4_9HYPH</name>
<feature type="compositionally biased region" description="Basic residues" evidence="1">
    <location>
        <begin position="1"/>
        <end position="17"/>
    </location>
</feature>
<sequence>MGRHQGRHRPHGRVCQHVRRDQEARRGDAGQDRRRLEPLHRPDRRSGRQGALRGRRRRAGRRPPGHELVRQGRRRQAAAVSIGRFSAFSLARGRLRAALSLFEGCPSSCRKYWHFDLATRLALVGFVALDYGQLRMDASCLVVGLGAVRNEVPDPTC</sequence>
<organism evidence="2">
    <name type="scientific">uncultured Pleomorphomonas sp</name>
    <dbReference type="NCBI Taxonomy" id="442121"/>
    <lineage>
        <taxon>Bacteria</taxon>
        <taxon>Pseudomonadati</taxon>
        <taxon>Pseudomonadota</taxon>
        <taxon>Alphaproteobacteria</taxon>
        <taxon>Hyphomicrobiales</taxon>
        <taxon>Pleomorphomonadaceae</taxon>
        <taxon>Pleomorphomonas</taxon>
        <taxon>environmental samples</taxon>
    </lineage>
</organism>
<feature type="compositionally biased region" description="Basic and acidic residues" evidence="1">
    <location>
        <begin position="18"/>
        <end position="46"/>
    </location>
</feature>